<keyword evidence="5" id="KW-0028">Amino-acid biosynthesis</keyword>
<keyword evidence="5" id="KW-0460">Magnesium</keyword>
<evidence type="ECO:0000259" key="7">
    <source>
        <dbReference type="Pfam" id="PF02885"/>
    </source>
</evidence>
<feature type="binding site" evidence="5">
    <location>
        <begin position="116"/>
        <end position="119"/>
    </location>
    <ligand>
        <name>5-phospho-alpha-D-ribose 1-diphosphate</name>
        <dbReference type="ChEBI" id="CHEBI:58017"/>
    </ligand>
</feature>
<feature type="binding site" evidence="5">
    <location>
        <position position="252"/>
    </location>
    <ligand>
        <name>Mg(2+)</name>
        <dbReference type="ChEBI" id="CHEBI:18420"/>
        <label>1</label>
    </ligand>
</feature>
<comment type="similarity">
    <text evidence="5">Belongs to the anthranilate phosphoribosyltransferase family.</text>
</comment>
<feature type="binding site" evidence="5">
    <location>
        <position position="252"/>
    </location>
    <ligand>
        <name>Mg(2+)</name>
        <dbReference type="ChEBI" id="CHEBI:18420"/>
        <label>2</label>
    </ligand>
</feature>
<dbReference type="SUPFAM" id="SSF52418">
    <property type="entry name" value="Nucleoside phosphorylase/phosphoribosyltransferase catalytic domain"/>
    <property type="match status" value="1"/>
</dbReference>
<dbReference type="HAMAP" id="MF_00211">
    <property type="entry name" value="TrpD"/>
    <property type="match status" value="1"/>
</dbReference>
<evidence type="ECO:0000259" key="6">
    <source>
        <dbReference type="Pfam" id="PF00591"/>
    </source>
</evidence>
<feature type="binding site" evidence="5">
    <location>
        <position position="118"/>
    </location>
    <ligand>
        <name>Mg(2+)</name>
        <dbReference type="ChEBI" id="CHEBI:18420"/>
        <label>1</label>
    </ligand>
</feature>
<reference evidence="8 9" key="1">
    <citation type="submission" date="2017-01" db="EMBL/GenBank/DDBJ databases">
        <authorList>
            <person name="Varghese N."/>
            <person name="Submissions S."/>
        </authorList>
    </citation>
    <scope>NUCLEOTIDE SEQUENCE [LARGE SCALE GENOMIC DNA]</scope>
    <source>
        <strain evidence="8 9">ATCC 23464</strain>
    </source>
</reference>
<feature type="binding site" evidence="5">
    <location>
        <position position="146"/>
    </location>
    <ligand>
        <name>5-phospho-alpha-D-ribose 1-diphosphate</name>
        <dbReference type="ChEBI" id="CHEBI:58017"/>
    </ligand>
</feature>
<comment type="catalytic activity">
    <reaction evidence="5">
        <text>N-(5-phospho-beta-D-ribosyl)anthranilate + diphosphate = 5-phospho-alpha-D-ribose 1-diphosphate + anthranilate</text>
        <dbReference type="Rhea" id="RHEA:11768"/>
        <dbReference type="ChEBI" id="CHEBI:16567"/>
        <dbReference type="ChEBI" id="CHEBI:18277"/>
        <dbReference type="ChEBI" id="CHEBI:33019"/>
        <dbReference type="ChEBI" id="CHEBI:58017"/>
        <dbReference type="EC" id="2.4.2.18"/>
    </reaction>
</comment>
<keyword evidence="3 5" id="KW-0822">Tryptophan biosynthesis</keyword>
<feature type="domain" description="Glycosyl transferase family 3 N-terminal" evidence="7">
    <location>
        <begin position="32"/>
        <end position="91"/>
    </location>
</feature>
<accession>A0ABY1JJZ0</accession>
<feature type="binding site" evidence="5">
    <location>
        <position position="106"/>
    </location>
    <ligand>
        <name>anthranilate</name>
        <dbReference type="ChEBI" id="CHEBI:16567"/>
        <label>1</label>
    </ligand>
</feature>
<comment type="pathway">
    <text evidence="5">Amino-acid biosynthesis; L-tryptophan biosynthesis; L-tryptophan from chorismate: step 2/5.</text>
</comment>
<dbReference type="GO" id="GO:0016757">
    <property type="term" value="F:glycosyltransferase activity"/>
    <property type="evidence" value="ECO:0007669"/>
    <property type="project" value="UniProtKB-KW"/>
</dbReference>
<feature type="binding site" evidence="5">
    <location>
        <position position="137"/>
    </location>
    <ligand>
        <name>anthranilate</name>
        <dbReference type="ChEBI" id="CHEBI:16567"/>
        <label>1</label>
    </ligand>
</feature>
<dbReference type="NCBIfam" id="TIGR01245">
    <property type="entry name" value="trpD"/>
    <property type="match status" value="1"/>
</dbReference>
<dbReference type="EC" id="2.4.2.18" evidence="5"/>
<dbReference type="InterPro" id="IPR017459">
    <property type="entry name" value="Glycosyl_Trfase_fam3_N_dom"/>
</dbReference>
<feature type="binding site" evidence="5">
    <location>
        <begin position="109"/>
        <end position="110"/>
    </location>
    <ligand>
        <name>5-phospho-alpha-D-ribose 1-diphosphate</name>
        <dbReference type="ChEBI" id="CHEBI:58017"/>
    </ligand>
</feature>
<evidence type="ECO:0000256" key="5">
    <source>
        <dbReference type="HAMAP-Rule" id="MF_00211"/>
    </source>
</evidence>
<sequence length="367" mass="39068">MQMNIMEMSIVENSVEKLSNELNQADMIQSSLSNLISGNDLSRAEARQVMQSIMDGAATQAQIGGLLTALRIKGETVEEITGFAEAMRGSGTRMLTESAHLLDTCGTGGSGIHKFNISTTSAIISSAVSVRVAKHGNRSASGRAGSADVLEALGVNINITAEQAKRCLDEIGICFLFAQIYHPSMRHAAAPRKELGVRTVFNMLGPLTNPAGADRQLLGVYDRKMTETIAHVLKELGLKRALVVSSLDGLDEISISAPTQVSELRGGQVTTYEINPHDLGLEMHPLEKVLGGDAAENARIIQGVLQGEKSPYRDVVLANAGACIYVSGLSESILEGVKLATEAIDNGNAYAKLNQLIQMTGEESYVS</sequence>
<protein>
    <recommendedName>
        <fullName evidence="5">Anthranilate phosphoribosyltransferase</fullName>
        <ecNumber evidence="5">2.4.2.18</ecNumber>
    </recommendedName>
</protein>
<comment type="cofactor">
    <cofactor evidence="5">
        <name>Mg(2+)</name>
        <dbReference type="ChEBI" id="CHEBI:18420"/>
    </cofactor>
    <text evidence="5">Binds 2 magnesium ions per monomer.</text>
</comment>
<proteinExistence type="inferred from homology"/>
<dbReference type="SUPFAM" id="SSF47648">
    <property type="entry name" value="Nucleoside phosphorylase/phosphoribosyltransferase N-terminal domain"/>
    <property type="match status" value="1"/>
</dbReference>
<feature type="binding site" evidence="5">
    <location>
        <begin position="134"/>
        <end position="142"/>
    </location>
    <ligand>
        <name>5-phospho-alpha-D-ribose 1-diphosphate</name>
        <dbReference type="ChEBI" id="CHEBI:58017"/>
    </ligand>
</feature>
<feature type="binding site" evidence="5">
    <location>
        <position position="106"/>
    </location>
    <ligand>
        <name>5-phospho-alpha-D-ribose 1-diphosphate</name>
        <dbReference type="ChEBI" id="CHEBI:58017"/>
    </ligand>
</feature>
<dbReference type="Gene3D" id="1.20.970.10">
    <property type="entry name" value="Transferase, Pyrimidine Nucleoside Phosphorylase, Chain C"/>
    <property type="match status" value="1"/>
</dbReference>
<comment type="caution">
    <text evidence="5">Lacks conserved residue(s) required for the propagation of feature annotation.</text>
</comment>
<evidence type="ECO:0000256" key="1">
    <source>
        <dbReference type="ARBA" id="ARBA00022676"/>
    </source>
</evidence>
<feature type="binding site" evidence="5">
    <location>
        <position position="192"/>
    </location>
    <ligand>
        <name>anthranilate</name>
        <dbReference type="ChEBI" id="CHEBI:16567"/>
        <label>2</label>
    </ligand>
</feature>
<comment type="caution">
    <text evidence="8">The sequence shown here is derived from an EMBL/GenBank/DDBJ whole genome shotgun (WGS) entry which is preliminary data.</text>
</comment>
<keyword evidence="5" id="KW-0479">Metal-binding</keyword>
<keyword evidence="1 5" id="KW-0328">Glycosyltransferase</keyword>
<dbReference type="InterPro" id="IPR035902">
    <property type="entry name" value="Nuc_phospho_transferase"/>
</dbReference>
<comment type="function">
    <text evidence="5">Catalyzes the transfer of the phosphoribosyl group of 5-phosphorylribose-1-pyrophosphate (PRPP) to anthranilate to yield N-(5'-phosphoribosyl)-anthranilate (PRA).</text>
</comment>
<dbReference type="InterPro" id="IPR000312">
    <property type="entry name" value="Glycosyl_Trfase_fam3"/>
</dbReference>
<feature type="domain" description="Glycosyl transferase family 3" evidence="6">
    <location>
        <begin position="100"/>
        <end position="350"/>
    </location>
</feature>
<evidence type="ECO:0000256" key="4">
    <source>
        <dbReference type="ARBA" id="ARBA00023141"/>
    </source>
</evidence>
<evidence type="ECO:0000313" key="8">
    <source>
        <dbReference type="EMBL" id="SIQ30449.1"/>
    </source>
</evidence>
<evidence type="ECO:0000256" key="3">
    <source>
        <dbReference type="ARBA" id="ARBA00022822"/>
    </source>
</evidence>
<dbReference type="Gene3D" id="3.40.1030.10">
    <property type="entry name" value="Nucleoside phosphorylase/phosphoribosyltransferase catalytic domain"/>
    <property type="match status" value="1"/>
</dbReference>
<keyword evidence="2 5" id="KW-0808">Transferase</keyword>
<evidence type="ECO:0000313" key="9">
    <source>
        <dbReference type="Proteomes" id="UP000186666"/>
    </source>
</evidence>
<dbReference type="PANTHER" id="PTHR43285:SF2">
    <property type="entry name" value="ANTHRANILATE PHOSPHORIBOSYLTRANSFERASE"/>
    <property type="match status" value="1"/>
</dbReference>
<feature type="binding site" evidence="5">
    <location>
        <position position="251"/>
    </location>
    <ligand>
        <name>Mg(2+)</name>
        <dbReference type="ChEBI" id="CHEBI:18420"/>
        <label>2</label>
    </ligand>
</feature>
<name>A0ABY1JJZ0_9BACL</name>
<comment type="subunit">
    <text evidence="5">Homodimer.</text>
</comment>
<dbReference type="InterPro" id="IPR005940">
    <property type="entry name" value="Anthranilate_Pribosyl_Tfrase"/>
</dbReference>
<organism evidence="8 9">
    <name type="scientific">Paenibacillus macquariensis</name>
    <dbReference type="NCBI Taxonomy" id="948756"/>
    <lineage>
        <taxon>Bacteria</taxon>
        <taxon>Bacillati</taxon>
        <taxon>Bacillota</taxon>
        <taxon>Bacilli</taxon>
        <taxon>Bacillales</taxon>
        <taxon>Paenibacillaceae</taxon>
        <taxon>Paenibacillus</taxon>
    </lineage>
</organism>
<gene>
    <name evidence="5" type="primary">trpD</name>
    <name evidence="8" type="ORF">SAMN05421578_101130</name>
</gene>
<dbReference type="InterPro" id="IPR036320">
    <property type="entry name" value="Glycosyl_Trfase_fam3_N_dom_sf"/>
</dbReference>
<dbReference type="Proteomes" id="UP000186666">
    <property type="component" value="Unassembled WGS sequence"/>
</dbReference>
<evidence type="ECO:0000256" key="2">
    <source>
        <dbReference type="ARBA" id="ARBA00022679"/>
    </source>
</evidence>
<dbReference type="PANTHER" id="PTHR43285">
    <property type="entry name" value="ANTHRANILATE PHOSPHORIBOSYLTRANSFERASE"/>
    <property type="match status" value="1"/>
</dbReference>
<dbReference type="EMBL" id="FTNK01000001">
    <property type="protein sequence ID" value="SIQ30449.1"/>
    <property type="molecule type" value="Genomic_DNA"/>
</dbReference>
<dbReference type="Pfam" id="PF00591">
    <property type="entry name" value="Glycos_transf_3"/>
    <property type="match status" value="1"/>
</dbReference>
<keyword evidence="9" id="KW-1185">Reference proteome</keyword>
<keyword evidence="4 5" id="KW-0057">Aromatic amino acid biosynthesis</keyword>
<dbReference type="Pfam" id="PF02885">
    <property type="entry name" value="Glycos_trans_3N"/>
    <property type="match status" value="1"/>
</dbReference>